<dbReference type="Proteomes" id="UP000199079">
    <property type="component" value="Unassembled WGS sequence"/>
</dbReference>
<dbReference type="Gene3D" id="3.40.50.10180">
    <property type="entry name" value="Glycerate kinase, MOFRL-like N-terminal domain"/>
    <property type="match status" value="1"/>
</dbReference>
<dbReference type="Gene3D" id="3.40.1480.10">
    <property type="entry name" value="MOFRL domain"/>
    <property type="match status" value="2"/>
</dbReference>
<dbReference type="GO" id="GO:0008887">
    <property type="term" value="F:glycerate kinase activity"/>
    <property type="evidence" value="ECO:0007669"/>
    <property type="project" value="InterPro"/>
</dbReference>
<organism evidence="4 5">
    <name type="scientific">Halopenitus persicus</name>
    <dbReference type="NCBI Taxonomy" id="1048396"/>
    <lineage>
        <taxon>Archaea</taxon>
        <taxon>Methanobacteriati</taxon>
        <taxon>Methanobacteriota</taxon>
        <taxon>Stenosarchaea group</taxon>
        <taxon>Halobacteria</taxon>
        <taxon>Halobacteriales</taxon>
        <taxon>Haloferacaceae</taxon>
        <taxon>Halopenitus</taxon>
    </lineage>
</organism>
<dbReference type="Pfam" id="PF13660">
    <property type="entry name" value="DUF4147"/>
    <property type="match status" value="1"/>
</dbReference>
<dbReference type="Pfam" id="PF05161">
    <property type="entry name" value="MOFRL"/>
    <property type="match status" value="1"/>
</dbReference>
<protein>
    <submittedName>
        <fullName evidence="4">Hydroxypyruvate reductase</fullName>
    </submittedName>
</protein>
<dbReference type="InterPro" id="IPR025286">
    <property type="entry name" value="MOFRL_assoc_dom"/>
</dbReference>
<evidence type="ECO:0000259" key="3">
    <source>
        <dbReference type="Pfam" id="PF13660"/>
    </source>
</evidence>
<dbReference type="OrthoDB" id="10741at2157"/>
<evidence type="ECO:0000256" key="1">
    <source>
        <dbReference type="SAM" id="MobiDB-lite"/>
    </source>
</evidence>
<dbReference type="InterPro" id="IPR038614">
    <property type="entry name" value="GK_N_sf"/>
</dbReference>
<dbReference type="GO" id="GO:0005737">
    <property type="term" value="C:cytoplasm"/>
    <property type="evidence" value="ECO:0007669"/>
    <property type="project" value="TreeGrafter"/>
</dbReference>
<feature type="compositionally biased region" description="Low complexity" evidence="1">
    <location>
        <begin position="410"/>
        <end position="421"/>
    </location>
</feature>
<accession>A0A1H3EUC1</accession>
<dbReference type="PANTHER" id="PTHR12227:SF0">
    <property type="entry name" value="GLYCERATE KINASE"/>
    <property type="match status" value="1"/>
</dbReference>
<evidence type="ECO:0000313" key="4">
    <source>
        <dbReference type="EMBL" id="SDX82363.1"/>
    </source>
</evidence>
<keyword evidence="5" id="KW-1185">Reference proteome</keyword>
<dbReference type="InterPro" id="IPR039760">
    <property type="entry name" value="MOFRL_protein"/>
</dbReference>
<sequence length="478" mass="48521">MFDPMPAAGESRAGRTALEAIAAGIDAARPETVVDERISVSGSGSDPTSGSLRIGEERYDLNAYDEVIVLGGGNAAGRLARALADRLGTRLDGGVVVTDDPVPAGPVEVLEGTHPVPTDANVAGTRRLLRRARDADEGTLVLAPITGGGSALLTAPADEITTDELASLTDALLASGAPIERINAVRKHVSAIKGGRLAREIAPAPVLGLLISDVTDDDPAVVASGPLAGDPTTYRDALAVLSEYDVDAPDSVRRLLQAGIGGNRPETPTAADPAVEGVSTHVLATNRTACAAAVETCEAAGFETLLLSASVRGEAREAAKTQVAIAEEIRRSGAPLDPPAAVVSGGETTVTIAGDGTGGPNQEFALSAAIELSDRATVAAVDTDGIDGPTDAAGAIVTERTVPADEPSSTDDGTTATGDEAAPADDRAASGRNDVLQEARARLAENDAFPFLDRRDALLVSGPTGTNVNDLRVVIVPE</sequence>
<dbReference type="AlphaFoldDB" id="A0A1H3EUC1"/>
<name>A0A1H3EUC1_9EURY</name>
<dbReference type="PANTHER" id="PTHR12227">
    <property type="entry name" value="GLYCERATE KINASE"/>
    <property type="match status" value="1"/>
</dbReference>
<proteinExistence type="predicted"/>
<dbReference type="RefSeq" id="WP_092730691.1">
    <property type="nucleotide sequence ID" value="NZ_FNPC01000001.1"/>
</dbReference>
<feature type="domain" description="MOFRL" evidence="2">
    <location>
        <begin position="341"/>
        <end position="406"/>
    </location>
</feature>
<dbReference type="InterPro" id="IPR037035">
    <property type="entry name" value="GK-like_C_sf"/>
</dbReference>
<feature type="domain" description="MOFRL-associated" evidence="3">
    <location>
        <begin position="17"/>
        <end position="257"/>
    </location>
</feature>
<dbReference type="EMBL" id="FNPC01000001">
    <property type="protein sequence ID" value="SDX82363.1"/>
    <property type="molecule type" value="Genomic_DNA"/>
</dbReference>
<dbReference type="SUPFAM" id="SSF82544">
    <property type="entry name" value="GckA/TtuD-like"/>
    <property type="match status" value="1"/>
</dbReference>
<feature type="region of interest" description="Disordered" evidence="1">
    <location>
        <begin position="400"/>
        <end position="431"/>
    </location>
</feature>
<gene>
    <name evidence="4" type="ORF">SAMN05216564_101604</name>
</gene>
<dbReference type="InterPro" id="IPR007835">
    <property type="entry name" value="MOFRL"/>
</dbReference>
<keyword evidence="4" id="KW-0670">Pyruvate</keyword>
<evidence type="ECO:0000259" key="2">
    <source>
        <dbReference type="Pfam" id="PF05161"/>
    </source>
</evidence>
<reference evidence="5" key="1">
    <citation type="submission" date="2016-10" db="EMBL/GenBank/DDBJ databases">
        <authorList>
            <person name="Varghese N."/>
            <person name="Submissions S."/>
        </authorList>
    </citation>
    <scope>NUCLEOTIDE SEQUENCE [LARGE SCALE GENOMIC DNA]</scope>
    <source>
        <strain evidence="5">DC30,IBRC 10041,KCTC 4046</strain>
    </source>
</reference>
<evidence type="ECO:0000313" key="5">
    <source>
        <dbReference type="Proteomes" id="UP000199079"/>
    </source>
</evidence>